<protein>
    <recommendedName>
        <fullName evidence="7">Peptidase C15, pyroglutamyl peptidase I-like protein</fullName>
    </recommendedName>
</protein>
<comment type="caution">
    <text evidence="5">The sequence shown here is derived from an EMBL/GenBank/DDBJ whole genome shotgun (WGS) entry which is preliminary data.</text>
</comment>
<evidence type="ECO:0000256" key="2">
    <source>
        <dbReference type="ARBA" id="ARBA00022670"/>
    </source>
</evidence>
<sequence length="248" mass="26814">MPPPPTQQPPKEIKVLLTGYGSFSRIAENPSFGIVASILSSPVPVTITTIPGYTVTLVPYPVALRVAYTQIDSLIPQLWEEAAAAAEGGWDYVLHLGVGLEGGFKFESRAWERGYRLKDVDGFAPDGAVDMYGVHGSENPAAAKGEGRELWTGLDTAWITALVAGSVVAKEDGLLVDIVRSTDPGMYLCGYVFRASLMEAEKRGDAYRKSVAFLHVPPQGKKYGIETGREVVLKVVEGMVRDDKGVRE</sequence>
<dbReference type="InterPro" id="IPR016125">
    <property type="entry name" value="Peptidase_C15-like"/>
</dbReference>
<dbReference type="SUPFAM" id="SSF53182">
    <property type="entry name" value="Pyrrolidone carboxyl peptidase (pyroglutamate aminopeptidase)"/>
    <property type="match status" value="1"/>
</dbReference>
<evidence type="ECO:0000256" key="1">
    <source>
        <dbReference type="ARBA" id="ARBA00006641"/>
    </source>
</evidence>
<dbReference type="EMBL" id="VXIS01000102">
    <property type="protein sequence ID" value="KAA8904958.1"/>
    <property type="molecule type" value="Genomic_DNA"/>
</dbReference>
<dbReference type="InParanoid" id="A0A5J5EWS2"/>
<dbReference type="Gene3D" id="3.40.630.20">
    <property type="entry name" value="Peptidase C15, pyroglutamyl peptidase I-like"/>
    <property type="match status" value="1"/>
</dbReference>
<evidence type="ECO:0008006" key="7">
    <source>
        <dbReference type="Google" id="ProtNLM"/>
    </source>
</evidence>
<name>A0A5J5EWS2_9PEZI</name>
<keyword evidence="3" id="KW-0378">Hydrolase</keyword>
<dbReference type="AlphaFoldDB" id="A0A5J5EWS2"/>
<proteinExistence type="inferred from homology"/>
<keyword evidence="4" id="KW-0788">Thiol protease</keyword>
<comment type="similarity">
    <text evidence="1">Belongs to the peptidase C15 family.</text>
</comment>
<dbReference type="GO" id="GO:0006508">
    <property type="term" value="P:proteolysis"/>
    <property type="evidence" value="ECO:0007669"/>
    <property type="project" value="UniProtKB-KW"/>
</dbReference>
<dbReference type="PANTHER" id="PTHR23402">
    <property type="entry name" value="PROTEASE FAMILY C15 PYROGLUTAMYL-PEPTIDASE I-RELATED"/>
    <property type="match status" value="1"/>
</dbReference>
<dbReference type="OrthoDB" id="407146at2759"/>
<keyword evidence="6" id="KW-1185">Reference proteome</keyword>
<gene>
    <name evidence="5" type="ORF">FN846DRAFT_13110</name>
</gene>
<keyword evidence="2" id="KW-0645">Protease</keyword>
<accession>A0A5J5EWS2</accession>
<evidence type="ECO:0000256" key="4">
    <source>
        <dbReference type="ARBA" id="ARBA00022807"/>
    </source>
</evidence>
<dbReference type="InterPro" id="IPR036440">
    <property type="entry name" value="Peptidase_C15-like_sf"/>
</dbReference>
<evidence type="ECO:0000256" key="3">
    <source>
        <dbReference type="ARBA" id="ARBA00022801"/>
    </source>
</evidence>
<dbReference type="Proteomes" id="UP000326924">
    <property type="component" value="Unassembled WGS sequence"/>
</dbReference>
<organism evidence="5 6">
    <name type="scientific">Sphaerosporella brunnea</name>
    <dbReference type="NCBI Taxonomy" id="1250544"/>
    <lineage>
        <taxon>Eukaryota</taxon>
        <taxon>Fungi</taxon>
        <taxon>Dikarya</taxon>
        <taxon>Ascomycota</taxon>
        <taxon>Pezizomycotina</taxon>
        <taxon>Pezizomycetes</taxon>
        <taxon>Pezizales</taxon>
        <taxon>Pyronemataceae</taxon>
        <taxon>Sphaerosporella</taxon>
    </lineage>
</organism>
<evidence type="ECO:0000313" key="5">
    <source>
        <dbReference type="EMBL" id="KAA8904958.1"/>
    </source>
</evidence>
<evidence type="ECO:0000313" key="6">
    <source>
        <dbReference type="Proteomes" id="UP000326924"/>
    </source>
</evidence>
<dbReference type="PANTHER" id="PTHR23402:SF1">
    <property type="entry name" value="PYROGLUTAMYL-PEPTIDASE I"/>
    <property type="match status" value="1"/>
</dbReference>
<reference evidence="5 6" key="1">
    <citation type="submission" date="2019-09" db="EMBL/GenBank/DDBJ databases">
        <title>Draft genome of the ectomycorrhizal ascomycete Sphaerosporella brunnea.</title>
        <authorList>
            <consortium name="DOE Joint Genome Institute"/>
            <person name="Benucci G.M."/>
            <person name="Marozzi G."/>
            <person name="Antonielli L."/>
            <person name="Sanchez S."/>
            <person name="Marco P."/>
            <person name="Wang X."/>
            <person name="Falini L.B."/>
            <person name="Barry K."/>
            <person name="Haridas S."/>
            <person name="Lipzen A."/>
            <person name="Labutti K."/>
            <person name="Grigoriev I.V."/>
            <person name="Murat C."/>
            <person name="Martin F."/>
            <person name="Albertini E."/>
            <person name="Donnini D."/>
            <person name="Bonito G."/>
        </authorList>
    </citation>
    <scope>NUCLEOTIDE SEQUENCE [LARGE SCALE GENOMIC DNA]</scope>
    <source>
        <strain evidence="5 6">Sb_GMNB300</strain>
    </source>
</reference>
<dbReference type="GO" id="GO:0008234">
    <property type="term" value="F:cysteine-type peptidase activity"/>
    <property type="evidence" value="ECO:0007669"/>
    <property type="project" value="UniProtKB-KW"/>
</dbReference>